<keyword evidence="3" id="KW-1185">Reference proteome</keyword>
<dbReference type="GO" id="GO:0005524">
    <property type="term" value="F:ATP binding"/>
    <property type="evidence" value="ECO:0007669"/>
    <property type="project" value="InterPro"/>
</dbReference>
<dbReference type="EMBL" id="KN837267">
    <property type="protein sequence ID" value="KIJ30160.1"/>
    <property type="molecule type" value="Genomic_DNA"/>
</dbReference>
<evidence type="ECO:0000313" key="2">
    <source>
        <dbReference type="EMBL" id="KIJ30160.1"/>
    </source>
</evidence>
<name>A0A0C9UYE5_SPHS4</name>
<proteinExistence type="predicted"/>
<dbReference type="HOGENOM" id="CLU_001103_20_0_1"/>
<dbReference type="AlphaFoldDB" id="A0A0C9UYE5"/>
<dbReference type="InterPro" id="IPR011545">
    <property type="entry name" value="DEAD/DEAH_box_helicase_dom"/>
</dbReference>
<protein>
    <submittedName>
        <fullName evidence="2">Unplaced genomic scaffold SPHSTscaffold_192, whole genome shotgun sequence</fullName>
    </submittedName>
</protein>
<dbReference type="InterPro" id="IPR027417">
    <property type="entry name" value="P-loop_NTPase"/>
</dbReference>
<dbReference type="Gene3D" id="3.40.50.300">
    <property type="entry name" value="P-loop containing nucleotide triphosphate hydrolases"/>
    <property type="match status" value="1"/>
</dbReference>
<dbReference type="GO" id="GO:0003676">
    <property type="term" value="F:nucleic acid binding"/>
    <property type="evidence" value="ECO:0007669"/>
    <property type="project" value="InterPro"/>
</dbReference>
<evidence type="ECO:0000313" key="3">
    <source>
        <dbReference type="Proteomes" id="UP000054279"/>
    </source>
</evidence>
<dbReference type="Proteomes" id="UP000054279">
    <property type="component" value="Unassembled WGS sequence"/>
</dbReference>
<dbReference type="OrthoDB" id="10261556at2759"/>
<sequence length="107" mass="11842">MADTPYFPMFSQIRDDTAERAFGIRPCISQIRAAAARLGKESDVVYISGTGSGKTLTFWMPMLYEKKSITILAGIPTANLTEENANAKTFREIKACQYCLIVVSPEL</sequence>
<organism evidence="2 3">
    <name type="scientific">Sphaerobolus stellatus (strain SS14)</name>
    <dbReference type="NCBI Taxonomy" id="990650"/>
    <lineage>
        <taxon>Eukaryota</taxon>
        <taxon>Fungi</taxon>
        <taxon>Dikarya</taxon>
        <taxon>Basidiomycota</taxon>
        <taxon>Agaricomycotina</taxon>
        <taxon>Agaricomycetes</taxon>
        <taxon>Phallomycetidae</taxon>
        <taxon>Geastrales</taxon>
        <taxon>Sphaerobolaceae</taxon>
        <taxon>Sphaerobolus</taxon>
    </lineage>
</organism>
<reference evidence="2 3" key="1">
    <citation type="submission" date="2014-06" db="EMBL/GenBank/DDBJ databases">
        <title>Evolutionary Origins and Diversification of the Mycorrhizal Mutualists.</title>
        <authorList>
            <consortium name="DOE Joint Genome Institute"/>
            <consortium name="Mycorrhizal Genomics Consortium"/>
            <person name="Kohler A."/>
            <person name="Kuo A."/>
            <person name="Nagy L.G."/>
            <person name="Floudas D."/>
            <person name="Copeland A."/>
            <person name="Barry K.W."/>
            <person name="Cichocki N."/>
            <person name="Veneault-Fourrey C."/>
            <person name="LaButti K."/>
            <person name="Lindquist E.A."/>
            <person name="Lipzen A."/>
            <person name="Lundell T."/>
            <person name="Morin E."/>
            <person name="Murat C."/>
            <person name="Riley R."/>
            <person name="Ohm R."/>
            <person name="Sun H."/>
            <person name="Tunlid A."/>
            <person name="Henrissat B."/>
            <person name="Grigoriev I.V."/>
            <person name="Hibbett D.S."/>
            <person name="Martin F."/>
        </authorList>
    </citation>
    <scope>NUCLEOTIDE SEQUENCE [LARGE SCALE GENOMIC DNA]</scope>
    <source>
        <strain evidence="2 3">SS14</strain>
    </source>
</reference>
<accession>A0A0C9UYE5</accession>
<feature type="domain" description="DEAD/DEAH-box helicase" evidence="1">
    <location>
        <begin position="32"/>
        <end position="86"/>
    </location>
</feature>
<evidence type="ECO:0000259" key="1">
    <source>
        <dbReference type="Pfam" id="PF00270"/>
    </source>
</evidence>
<gene>
    <name evidence="2" type="ORF">M422DRAFT_268298</name>
</gene>
<dbReference type="SUPFAM" id="SSF52540">
    <property type="entry name" value="P-loop containing nucleoside triphosphate hydrolases"/>
    <property type="match status" value="1"/>
</dbReference>
<dbReference type="Pfam" id="PF00270">
    <property type="entry name" value="DEAD"/>
    <property type="match status" value="1"/>
</dbReference>